<dbReference type="Pfam" id="PF22640">
    <property type="entry name" value="ManC_GMP_beta-helix"/>
    <property type="match status" value="1"/>
</dbReference>
<dbReference type="InterPro" id="IPR005835">
    <property type="entry name" value="NTP_transferase_dom"/>
</dbReference>
<dbReference type="SUPFAM" id="SSF159283">
    <property type="entry name" value="Guanosine diphospho-D-mannose pyrophosphorylase/mannose-6-phosphate isomerase linker domain"/>
    <property type="match status" value="1"/>
</dbReference>
<evidence type="ECO:0000259" key="1">
    <source>
        <dbReference type="Pfam" id="PF00483"/>
    </source>
</evidence>
<name>A0A381ZWM2_9ZZZZ</name>
<evidence type="ECO:0000313" key="3">
    <source>
        <dbReference type="EMBL" id="SVA93539.1"/>
    </source>
</evidence>
<reference evidence="3" key="1">
    <citation type="submission" date="2018-05" db="EMBL/GenBank/DDBJ databases">
        <authorList>
            <person name="Lanie J.A."/>
            <person name="Ng W.-L."/>
            <person name="Kazmierczak K.M."/>
            <person name="Andrzejewski T.M."/>
            <person name="Davidsen T.M."/>
            <person name="Wayne K.J."/>
            <person name="Tettelin H."/>
            <person name="Glass J.I."/>
            <person name="Rusch D."/>
            <person name="Podicherti R."/>
            <person name="Tsui H.-C.T."/>
            <person name="Winkler M.E."/>
        </authorList>
    </citation>
    <scope>NUCLEOTIDE SEQUENCE</scope>
</reference>
<dbReference type="SUPFAM" id="SSF53448">
    <property type="entry name" value="Nucleotide-diphospho-sugar transferases"/>
    <property type="match status" value="1"/>
</dbReference>
<feature type="domain" description="Nucleotidyl transferase" evidence="1">
    <location>
        <begin position="39"/>
        <end position="238"/>
    </location>
</feature>
<organism evidence="3">
    <name type="scientific">marine metagenome</name>
    <dbReference type="NCBI Taxonomy" id="408172"/>
    <lineage>
        <taxon>unclassified sequences</taxon>
        <taxon>metagenomes</taxon>
        <taxon>ecological metagenomes</taxon>
    </lineage>
</organism>
<feature type="non-terminal residue" evidence="3">
    <location>
        <position position="1"/>
    </location>
</feature>
<dbReference type="AlphaFoldDB" id="A0A381ZWM2"/>
<gene>
    <name evidence="3" type="ORF">METZ01_LOCUS146393</name>
</gene>
<proteinExistence type="predicted"/>
<protein>
    <submittedName>
        <fullName evidence="3">Uncharacterized protein</fullName>
    </submittedName>
</protein>
<feature type="domain" description="MannoseP isomerase/GMP-like beta-helix" evidence="2">
    <location>
        <begin position="253"/>
        <end position="302"/>
    </location>
</feature>
<dbReference type="InterPro" id="IPR051161">
    <property type="entry name" value="Mannose-6P_isomerase_type2"/>
</dbReference>
<dbReference type="GO" id="GO:0004475">
    <property type="term" value="F:mannose-1-phosphate guanylyltransferase (GTP) activity"/>
    <property type="evidence" value="ECO:0007669"/>
    <property type="project" value="TreeGrafter"/>
</dbReference>
<sequence>VDTVQRARLMVPDERIKILTGKALKAPILEAVSDLHESIFMVEPQARGTAPALVWAAWEMSKVDPDAVIISIHADHLIRPESAFVELLHDTAALAASTGMLFTISIPPTRPETGYGYVEPGAVLAEASKHDAFTVASFREKPDQTTASEYVERGHLWNSGIFVWRASTFLSEVTAVAPEIGDLLPLLDRSSPEEFFTRVPAVAVDVAVLEKSARVASIRANFEWDDVGTWEALARTQEPDLSGNVVVGSGHILDGVNNVVYAEEGTVVTYGVDDLIVVQSGGMILVTRKELAGNLKDLLGRLPNNVRDGSS</sequence>
<dbReference type="InterPro" id="IPR054566">
    <property type="entry name" value="ManC/GMP-like_b-helix"/>
</dbReference>
<dbReference type="PANTHER" id="PTHR46390">
    <property type="entry name" value="MANNOSE-1-PHOSPHATE GUANYLYLTRANSFERASE"/>
    <property type="match status" value="1"/>
</dbReference>
<dbReference type="PANTHER" id="PTHR46390:SF1">
    <property type="entry name" value="MANNOSE-1-PHOSPHATE GUANYLYLTRANSFERASE"/>
    <property type="match status" value="1"/>
</dbReference>
<dbReference type="Pfam" id="PF00483">
    <property type="entry name" value="NTP_transferase"/>
    <property type="match status" value="1"/>
</dbReference>
<accession>A0A381ZWM2</accession>
<dbReference type="InterPro" id="IPR029044">
    <property type="entry name" value="Nucleotide-diphossugar_trans"/>
</dbReference>
<dbReference type="GO" id="GO:0009298">
    <property type="term" value="P:GDP-mannose biosynthetic process"/>
    <property type="evidence" value="ECO:0007669"/>
    <property type="project" value="TreeGrafter"/>
</dbReference>
<dbReference type="EMBL" id="UINC01022919">
    <property type="protein sequence ID" value="SVA93539.1"/>
    <property type="molecule type" value="Genomic_DNA"/>
</dbReference>
<dbReference type="Gene3D" id="3.90.550.10">
    <property type="entry name" value="Spore Coat Polysaccharide Biosynthesis Protein SpsA, Chain A"/>
    <property type="match status" value="1"/>
</dbReference>
<evidence type="ECO:0000259" key="2">
    <source>
        <dbReference type="Pfam" id="PF22640"/>
    </source>
</evidence>